<organism evidence="1 2">
    <name type="scientific">Armillaria ostoyae</name>
    <name type="common">Armillaria root rot fungus</name>
    <dbReference type="NCBI Taxonomy" id="47428"/>
    <lineage>
        <taxon>Eukaryota</taxon>
        <taxon>Fungi</taxon>
        <taxon>Dikarya</taxon>
        <taxon>Basidiomycota</taxon>
        <taxon>Agaricomycotina</taxon>
        <taxon>Agaricomycetes</taxon>
        <taxon>Agaricomycetidae</taxon>
        <taxon>Agaricales</taxon>
        <taxon>Marasmiineae</taxon>
        <taxon>Physalacriaceae</taxon>
        <taxon>Armillaria</taxon>
    </lineage>
</organism>
<evidence type="ECO:0000313" key="2">
    <source>
        <dbReference type="Proteomes" id="UP000219338"/>
    </source>
</evidence>
<gene>
    <name evidence="1" type="ORF">ARMOST_18494</name>
</gene>
<dbReference type="InterPro" id="IPR043519">
    <property type="entry name" value="NT_sf"/>
</dbReference>
<accession>A0A284S1Y8</accession>
<evidence type="ECO:0000313" key="1">
    <source>
        <dbReference type="EMBL" id="SJL15013.1"/>
    </source>
</evidence>
<protein>
    <submittedName>
        <fullName evidence="1">Uncharacterized protein</fullName>
    </submittedName>
</protein>
<dbReference type="AlphaFoldDB" id="A0A284S1Y8"/>
<proteinExistence type="predicted"/>
<keyword evidence="2" id="KW-1185">Reference proteome</keyword>
<dbReference type="OrthoDB" id="3133286at2759"/>
<dbReference type="Proteomes" id="UP000219338">
    <property type="component" value="Unassembled WGS sequence"/>
</dbReference>
<dbReference type="SUPFAM" id="SSF81301">
    <property type="entry name" value="Nucleotidyltransferase"/>
    <property type="match status" value="1"/>
</dbReference>
<dbReference type="EMBL" id="FUEG01000026">
    <property type="protein sequence ID" value="SJL15013.1"/>
    <property type="molecule type" value="Genomic_DNA"/>
</dbReference>
<dbReference type="Gene3D" id="3.30.460.40">
    <property type="match status" value="1"/>
</dbReference>
<sequence length="712" mass="78796">MTGNKAFRTSVVRGAAIAVHECFQSLNIRWAIYGDLAWHLLCDSPTGGSWQLDVHIMGDSRTLAYATQRLVGMDRRFSLTTQAINSIATMSYYHDVLNDGSSQKKHKCKIILVCGPLYEFFTVQDLPLLPIQVILYRYMKTYSKRSGSRLKNAMAEVVAISEAYLRLPDLPPSVWSLTPAEQPLFLDHLAKITAVFPEAAGLFARLHPSLSPPPIEPALPLIGPPVLSATGIQSTGVVETSSLSTIVKERRQLSHSEAILAATHALSLCVRQLGHECFLAGTAHAPWYILGSPVIPTNHRVDFLVLLRNGKSLDWLQRTLCKQGVLNAKKDVLQYSALLNNGESKVCKVTFEKLPSSMGLHPEESTGTYIDGISVINPNYLLFIMLSSVSSRGLPMKPNAYKNVSAALELLLHRNANVRAAFGDVSKLAELDQLVCAYVAAHPELRGNFAAIGFSPALAPTLLAPLPQVDIRTACGQTPPVQIPAIGAKGGVVFQAAVDAIRLLRDSAYPCAIFGSAACYLYGNERLPNDVDILVSSEAEAEVVKAYLVNRDPLHFYLKKARTPGATYRVLWYRHRQDIGERTVTRQSKVDIVMAGTMMLPFLSSRSTIVKEALPLVPLEVLLLHKLQGWHDHMTAPEPHKQKKQTVDVADVRRTLEIVLRSLTGTERSWARVALSFFREEFQHLTEDRVKLFCSAFPDCRDDWYQLGFEVV</sequence>
<name>A0A284S1Y8_ARMOS</name>
<reference evidence="2" key="1">
    <citation type="journal article" date="2017" name="Nat. Ecol. Evol.">
        <title>Genome expansion and lineage-specific genetic innovations in the forest pathogenic fungi Armillaria.</title>
        <authorList>
            <person name="Sipos G."/>
            <person name="Prasanna A.N."/>
            <person name="Walter M.C."/>
            <person name="O'Connor E."/>
            <person name="Balint B."/>
            <person name="Krizsan K."/>
            <person name="Kiss B."/>
            <person name="Hess J."/>
            <person name="Varga T."/>
            <person name="Slot J."/>
            <person name="Riley R."/>
            <person name="Boka B."/>
            <person name="Rigling D."/>
            <person name="Barry K."/>
            <person name="Lee J."/>
            <person name="Mihaltcheva S."/>
            <person name="LaButti K."/>
            <person name="Lipzen A."/>
            <person name="Waldron R."/>
            <person name="Moloney N.M."/>
            <person name="Sperisen C."/>
            <person name="Kredics L."/>
            <person name="Vagvoelgyi C."/>
            <person name="Patrignani A."/>
            <person name="Fitzpatrick D."/>
            <person name="Nagy I."/>
            <person name="Doyle S."/>
            <person name="Anderson J.B."/>
            <person name="Grigoriev I.V."/>
            <person name="Gueldener U."/>
            <person name="Muensterkoetter M."/>
            <person name="Nagy L.G."/>
        </authorList>
    </citation>
    <scope>NUCLEOTIDE SEQUENCE [LARGE SCALE GENOMIC DNA]</scope>
    <source>
        <strain evidence="2">C18/9</strain>
    </source>
</reference>